<dbReference type="InterPro" id="IPR008254">
    <property type="entry name" value="Flavodoxin/NO_synth"/>
</dbReference>
<dbReference type="GO" id="GO:0010181">
    <property type="term" value="F:FMN binding"/>
    <property type="evidence" value="ECO:0007669"/>
    <property type="project" value="InterPro"/>
</dbReference>
<dbReference type="SUPFAM" id="SSF52218">
    <property type="entry name" value="Flavoproteins"/>
    <property type="match status" value="1"/>
</dbReference>
<gene>
    <name evidence="2" type="ORF">K7J14_10400</name>
</gene>
<dbReference type="AlphaFoldDB" id="A0AAE3JLT6"/>
<proteinExistence type="predicted"/>
<evidence type="ECO:0000259" key="1">
    <source>
        <dbReference type="PROSITE" id="PS50902"/>
    </source>
</evidence>
<name>A0AAE3JLT6_9SPIR</name>
<dbReference type="PROSITE" id="PS50902">
    <property type="entry name" value="FLAVODOXIN_LIKE"/>
    <property type="match status" value="1"/>
</dbReference>
<dbReference type="EMBL" id="JAINWA010000003">
    <property type="protein sequence ID" value="MCD1655109.1"/>
    <property type="molecule type" value="Genomic_DNA"/>
</dbReference>
<evidence type="ECO:0000313" key="2">
    <source>
        <dbReference type="EMBL" id="MCD1655109.1"/>
    </source>
</evidence>
<protein>
    <submittedName>
        <fullName evidence="2">Flavodoxin domain-containing protein</fullName>
    </submittedName>
</protein>
<comment type="caution">
    <text evidence="2">The sequence shown here is derived from an EMBL/GenBank/DDBJ whole genome shotgun (WGS) entry which is preliminary data.</text>
</comment>
<dbReference type="RefSeq" id="WP_230755917.1">
    <property type="nucleotide sequence ID" value="NZ_JAINWA010000003.1"/>
</dbReference>
<sequence length="167" mass="18160">MKSVLIAYYTKTGSTKETAQLIEKTLKEAGLNAEAKAVSDDLSPADYDACIIGGPVNGMQWVPQAAQFASKWAEILKTKKTVLFCLSYIYLTGGSFWKNSIAKILKPFADSTDAMETAVFGGRVEGPLPAPMRFIFGIKRDSPLDLVNHEGIAAWAKELAPRLQDGD</sequence>
<accession>A0AAE3JLT6</accession>
<keyword evidence="3" id="KW-1185">Reference proteome</keyword>
<dbReference type="Pfam" id="PF12724">
    <property type="entry name" value="Flavodoxin_5"/>
    <property type="match status" value="1"/>
</dbReference>
<organism evidence="2 3">
    <name type="scientific">Teretinema zuelzerae</name>
    <dbReference type="NCBI Taxonomy" id="156"/>
    <lineage>
        <taxon>Bacteria</taxon>
        <taxon>Pseudomonadati</taxon>
        <taxon>Spirochaetota</taxon>
        <taxon>Spirochaetia</taxon>
        <taxon>Spirochaetales</taxon>
        <taxon>Treponemataceae</taxon>
        <taxon>Teretinema</taxon>
    </lineage>
</organism>
<dbReference type="InterPro" id="IPR029039">
    <property type="entry name" value="Flavoprotein-like_sf"/>
</dbReference>
<dbReference type="Gene3D" id="3.40.50.360">
    <property type="match status" value="1"/>
</dbReference>
<dbReference type="Proteomes" id="UP001198163">
    <property type="component" value="Unassembled WGS sequence"/>
</dbReference>
<dbReference type="InterPro" id="IPR026816">
    <property type="entry name" value="Flavodoxin_dom"/>
</dbReference>
<reference evidence="2" key="1">
    <citation type="submission" date="2021-08" db="EMBL/GenBank/DDBJ databases">
        <title>Comparative analyses of Brucepasteria parasyntrophica and Teretinema zuelzerae.</title>
        <authorList>
            <person name="Song Y."/>
            <person name="Brune A."/>
        </authorList>
    </citation>
    <scope>NUCLEOTIDE SEQUENCE</scope>
    <source>
        <strain evidence="2">DSM 1903</strain>
    </source>
</reference>
<feature type="domain" description="Flavodoxin-like" evidence="1">
    <location>
        <begin position="4"/>
        <end position="160"/>
    </location>
</feature>
<evidence type="ECO:0000313" key="3">
    <source>
        <dbReference type="Proteomes" id="UP001198163"/>
    </source>
</evidence>